<name>A0A1B1N9N9_9MICO</name>
<organism evidence="3 4">
    <name type="scientific">Serinicoccus hydrothermalis</name>
    <dbReference type="NCBI Taxonomy" id="1758689"/>
    <lineage>
        <taxon>Bacteria</taxon>
        <taxon>Bacillati</taxon>
        <taxon>Actinomycetota</taxon>
        <taxon>Actinomycetes</taxon>
        <taxon>Micrococcales</taxon>
        <taxon>Ornithinimicrobiaceae</taxon>
        <taxon>Serinicoccus</taxon>
    </lineage>
</organism>
<gene>
    <name evidence="3" type="ORF">SGUI_0725</name>
</gene>
<sequence length="146" mass="16045">MKNLITGVLLLALVASFWVQRAYRFPHTNLLPDAVMVVLAVLSVWLLVSGWRTRQDPEEHEEEALTWADLGRAVLLLAAWVVALPWLGFVLAGIVGGTVVSLSMRTGRPTVRQVLLDTAVNAAVVLLVYLAFTQVLYVRLPQLGGM</sequence>
<feature type="transmembrane region" description="Helical" evidence="1">
    <location>
        <begin position="73"/>
        <end position="99"/>
    </location>
</feature>
<keyword evidence="1" id="KW-1133">Transmembrane helix</keyword>
<evidence type="ECO:0000256" key="1">
    <source>
        <dbReference type="SAM" id="Phobius"/>
    </source>
</evidence>
<evidence type="ECO:0000313" key="3">
    <source>
        <dbReference type="EMBL" id="ANS78121.1"/>
    </source>
</evidence>
<dbReference type="EMBL" id="CP014989">
    <property type="protein sequence ID" value="ANS78121.1"/>
    <property type="molecule type" value="Genomic_DNA"/>
</dbReference>
<keyword evidence="4" id="KW-1185">Reference proteome</keyword>
<dbReference type="AlphaFoldDB" id="A0A1B1N9N9"/>
<protein>
    <recommendedName>
        <fullName evidence="2">DUF1468 domain-containing protein</fullName>
    </recommendedName>
</protein>
<feature type="domain" description="DUF1468" evidence="2">
    <location>
        <begin position="5"/>
        <end position="141"/>
    </location>
</feature>
<proteinExistence type="predicted"/>
<dbReference type="STRING" id="1758689.SGUI_0725"/>
<accession>A0A1B1N9N9</accession>
<dbReference type="RefSeq" id="WP_066636488.1">
    <property type="nucleotide sequence ID" value="NZ_CP014989.1"/>
</dbReference>
<reference evidence="3 4" key="1">
    <citation type="submission" date="2016-03" db="EMBL/GenBank/DDBJ databases">
        <title>Shallow-sea hydrothermal system.</title>
        <authorList>
            <person name="Tang K."/>
        </authorList>
    </citation>
    <scope>NUCLEOTIDE SEQUENCE [LARGE SCALE GENOMIC DNA]</scope>
    <source>
        <strain evidence="3 4">JLT9</strain>
    </source>
</reference>
<dbReference type="KEGG" id="serj:SGUI_0725"/>
<dbReference type="PATRIC" id="fig|1758689.4.peg.757"/>
<keyword evidence="1" id="KW-0472">Membrane</keyword>
<dbReference type="InterPro" id="IPR009936">
    <property type="entry name" value="DUF1468"/>
</dbReference>
<dbReference type="Proteomes" id="UP000092482">
    <property type="component" value="Chromosome"/>
</dbReference>
<feature type="transmembrane region" description="Helical" evidence="1">
    <location>
        <begin position="119"/>
        <end position="140"/>
    </location>
</feature>
<evidence type="ECO:0000259" key="2">
    <source>
        <dbReference type="Pfam" id="PF07331"/>
    </source>
</evidence>
<keyword evidence="1" id="KW-0812">Transmembrane</keyword>
<dbReference type="Pfam" id="PF07331">
    <property type="entry name" value="TctB"/>
    <property type="match status" value="1"/>
</dbReference>
<evidence type="ECO:0000313" key="4">
    <source>
        <dbReference type="Proteomes" id="UP000092482"/>
    </source>
</evidence>
<feature type="transmembrane region" description="Helical" evidence="1">
    <location>
        <begin position="34"/>
        <end position="52"/>
    </location>
</feature>